<keyword evidence="3" id="KW-0175">Coiled coil</keyword>
<organism evidence="6 7">
    <name type="scientific">Flavobacterium stagni</name>
    <dbReference type="NCBI Taxonomy" id="2506421"/>
    <lineage>
        <taxon>Bacteria</taxon>
        <taxon>Pseudomonadati</taxon>
        <taxon>Bacteroidota</taxon>
        <taxon>Flavobacteriia</taxon>
        <taxon>Flavobacteriales</taxon>
        <taxon>Flavobacteriaceae</taxon>
        <taxon>Flavobacterium</taxon>
    </lineage>
</organism>
<keyword evidence="2 5" id="KW-0732">Signal</keyword>
<feature type="coiled-coil region" evidence="3">
    <location>
        <begin position="47"/>
        <end position="107"/>
    </location>
</feature>
<dbReference type="GO" id="GO:0051082">
    <property type="term" value="F:unfolded protein binding"/>
    <property type="evidence" value="ECO:0007669"/>
    <property type="project" value="InterPro"/>
</dbReference>
<dbReference type="InterPro" id="IPR024930">
    <property type="entry name" value="Skp_dom_sf"/>
</dbReference>
<dbReference type="SMART" id="SM00935">
    <property type="entry name" value="OmpH"/>
    <property type="match status" value="1"/>
</dbReference>
<dbReference type="Proteomes" id="UP000289857">
    <property type="component" value="Unassembled WGS sequence"/>
</dbReference>
<sequence length="336" mass="38970">MKKQLTLLFLLLLSTATAVMAQSRGIKIGYIDMEYILDKVPAYAEAKNQLDQKAEKWKQEIETKKNDIAKLKEALKTERVLLTKELIEEREEEIAFQEKELIDYQQKRFGPNGDLVVQKATLVKPIQDQVFNAVQDLAEARKFDYVFDKSSDITILFAAKKHDLSDRVISVLTRAERRQQMSKKQIKEEEEKERKEDMIADNPEMSERQKQMEERKAARLKLIEEKKQAAEDRKKAADEKRKQQLEEKNNKKTGTVSDTAKTTTADKPSATDKKEEDKAKVEETKAAREEAKNKSLEERKKQIEDRKKAADEKRKQQLEAREAAKKAKDSIRTSKP</sequence>
<evidence type="ECO:0000256" key="2">
    <source>
        <dbReference type="ARBA" id="ARBA00022729"/>
    </source>
</evidence>
<dbReference type="EMBL" id="SBKN01000001">
    <property type="protein sequence ID" value="RXR24031.1"/>
    <property type="molecule type" value="Genomic_DNA"/>
</dbReference>
<dbReference type="SUPFAM" id="SSF111384">
    <property type="entry name" value="OmpH-like"/>
    <property type="match status" value="1"/>
</dbReference>
<dbReference type="Gene3D" id="3.30.910.20">
    <property type="entry name" value="Skp domain"/>
    <property type="match status" value="1"/>
</dbReference>
<name>A0A4Q1KBP2_9FLAO</name>
<feature type="compositionally biased region" description="Basic and acidic residues" evidence="4">
    <location>
        <begin position="269"/>
        <end position="336"/>
    </location>
</feature>
<dbReference type="GO" id="GO:0050821">
    <property type="term" value="P:protein stabilization"/>
    <property type="evidence" value="ECO:0007669"/>
    <property type="project" value="TreeGrafter"/>
</dbReference>
<reference evidence="7" key="1">
    <citation type="submission" date="2019-01" db="EMBL/GenBank/DDBJ databases">
        <title>Cytophagaceae bacterium strain CAR-16.</title>
        <authorList>
            <person name="Chen W.-M."/>
        </authorList>
    </citation>
    <scope>NUCLEOTIDE SEQUENCE [LARGE SCALE GENOMIC DNA]</scope>
    <source>
        <strain evidence="7">WWJ-16</strain>
    </source>
</reference>
<evidence type="ECO:0000313" key="7">
    <source>
        <dbReference type="Proteomes" id="UP000289857"/>
    </source>
</evidence>
<evidence type="ECO:0000256" key="3">
    <source>
        <dbReference type="SAM" id="Coils"/>
    </source>
</evidence>
<feature type="signal peptide" evidence="5">
    <location>
        <begin position="1"/>
        <end position="21"/>
    </location>
</feature>
<comment type="similarity">
    <text evidence="1">Belongs to the Skp family.</text>
</comment>
<feature type="compositionally biased region" description="Basic and acidic residues" evidence="4">
    <location>
        <begin position="178"/>
        <end position="198"/>
    </location>
</feature>
<feature type="compositionally biased region" description="Polar residues" evidence="4">
    <location>
        <begin position="252"/>
        <end position="266"/>
    </location>
</feature>
<keyword evidence="7" id="KW-1185">Reference proteome</keyword>
<proteinExistence type="inferred from homology"/>
<feature type="chain" id="PRO_5020871867" evidence="5">
    <location>
        <begin position="22"/>
        <end position="336"/>
    </location>
</feature>
<evidence type="ECO:0000256" key="4">
    <source>
        <dbReference type="SAM" id="MobiDB-lite"/>
    </source>
</evidence>
<dbReference type="InterPro" id="IPR005632">
    <property type="entry name" value="Chaperone_Skp"/>
</dbReference>
<accession>A0A4Q1KBP2</accession>
<gene>
    <name evidence="6" type="ORF">EQG61_00920</name>
</gene>
<dbReference type="RefSeq" id="WP_129459995.1">
    <property type="nucleotide sequence ID" value="NZ_SBKN01000001.1"/>
</dbReference>
<evidence type="ECO:0000313" key="6">
    <source>
        <dbReference type="EMBL" id="RXR24031.1"/>
    </source>
</evidence>
<evidence type="ECO:0000256" key="5">
    <source>
        <dbReference type="SAM" id="SignalP"/>
    </source>
</evidence>
<dbReference type="AlphaFoldDB" id="A0A4Q1KBP2"/>
<comment type="caution">
    <text evidence="6">The sequence shown here is derived from an EMBL/GenBank/DDBJ whole genome shotgun (WGS) entry which is preliminary data.</text>
</comment>
<feature type="compositionally biased region" description="Basic and acidic residues" evidence="4">
    <location>
        <begin position="205"/>
        <end position="250"/>
    </location>
</feature>
<dbReference type="PANTHER" id="PTHR35089:SF1">
    <property type="entry name" value="CHAPERONE PROTEIN SKP"/>
    <property type="match status" value="1"/>
</dbReference>
<dbReference type="OrthoDB" id="9788552at2"/>
<feature type="region of interest" description="Disordered" evidence="4">
    <location>
        <begin position="178"/>
        <end position="336"/>
    </location>
</feature>
<protein>
    <submittedName>
        <fullName evidence="6">OmpH family outer membrane protein</fullName>
    </submittedName>
</protein>
<dbReference type="GO" id="GO:0005829">
    <property type="term" value="C:cytosol"/>
    <property type="evidence" value="ECO:0007669"/>
    <property type="project" value="TreeGrafter"/>
</dbReference>
<dbReference type="Pfam" id="PF03938">
    <property type="entry name" value="OmpH"/>
    <property type="match status" value="1"/>
</dbReference>
<dbReference type="PANTHER" id="PTHR35089">
    <property type="entry name" value="CHAPERONE PROTEIN SKP"/>
    <property type="match status" value="1"/>
</dbReference>
<evidence type="ECO:0000256" key="1">
    <source>
        <dbReference type="ARBA" id="ARBA00009091"/>
    </source>
</evidence>